<dbReference type="AlphaFoldDB" id="A0A5F8MPQ1"/>
<keyword evidence="3" id="KW-1185">Reference proteome</keyword>
<dbReference type="Ensembl" id="ENSMUST00000185607.2">
    <property type="protein sequence ID" value="ENSMUSP00000159020.2"/>
    <property type="gene ID" value="ENSMUSG00000099863.2"/>
</dbReference>
<dbReference type="Ensembl" id="ENSMUST00000186079.2">
    <property type="protein sequence ID" value="ENSMUSP00000158972.2"/>
    <property type="gene ID" value="ENSMUSG00000099863.2"/>
</dbReference>
<gene>
    <name evidence="1 2" type="primary">1700031L13Rik</name>
</gene>
<evidence type="ECO:0000313" key="2">
    <source>
        <dbReference type="MGI" id="MGI:1914577"/>
    </source>
</evidence>
<dbReference type="Ensembl" id="ENSMUST00000188072.2">
    <property type="protein sequence ID" value="ENSMUSP00000158901.2"/>
    <property type="gene ID" value="ENSMUSG00000099863.2"/>
</dbReference>
<dbReference type="AGR" id="MGI:1914577"/>
<protein>
    <submittedName>
        <fullName evidence="1">RIKEN cDNA 1700031L13 gene</fullName>
    </submittedName>
</protein>
<reference evidence="1 3" key="1">
    <citation type="journal article" date="2009" name="PLoS Biol.">
        <title>Lineage-specific biology revealed by a finished genome assembly of the mouse.</title>
        <authorList>
            <consortium name="Mouse Genome Sequencing Consortium"/>
            <person name="Church D.M."/>
            <person name="Goodstadt L."/>
            <person name="Hillier L.W."/>
            <person name="Zody M.C."/>
            <person name="Goldstein S."/>
            <person name="She X."/>
            <person name="Bult C.J."/>
            <person name="Agarwala R."/>
            <person name="Cherry J.L."/>
            <person name="DiCuccio M."/>
            <person name="Hlavina W."/>
            <person name="Kapustin Y."/>
            <person name="Meric P."/>
            <person name="Maglott D."/>
            <person name="Birtle Z."/>
            <person name="Marques A.C."/>
            <person name="Graves T."/>
            <person name="Zhou S."/>
            <person name="Teague B."/>
            <person name="Potamousis K."/>
            <person name="Churas C."/>
            <person name="Place M."/>
            <person name="Herschleb J."/>
            <person name="Runnheim R."/>
            <person name="Forrest D."/>
            <person name="Amos-Landgraf J."/>
            <person name="Schwartz D.C."/>
            <person name="Cheng Z."/>
            <person name="Lindblad-Toh K."/>
            <person name="Eichler E.E."/>
            <person name="Ponting C.P."/>
        </authorList>
    </citation>
    <scope>NUCLEOTIDE SEQUENCE [LARGE SCALE GENOMIC DNA]</scope>
    <source>
        <strain evidence="1 3">C57BL/6J</strain>
    </source>
</reference>
<reference evidence="1" key="3">
    <citation type="submission" date="2025-05" db="UniProtKB">
        <authorList>
            <consortium name="Ensembl"/>
        </authorList>
    </citation>
    <scope>IDENTIFICATION</scope>
    <source>
        <strain evidence="1">C57BL/6J</strain>
    </source>
</reference>
<dbReference type="OMA" id="NFAGYMR"/>
<accession>A0A5F8MPQ1</accession>
<dbReference type="MGI" id="MGI:1914577">
    <property type="gene designation" value="1700031L13Rik"/>
</dbReference>
<dbReference type="GeneTree" id="ENSGT01080000259972"/>
<dbReference type="VEuPathDB" id="HostDB:ENSMUSG00000099863"/>
<reference evidence="1" key="2">
    <citation type="journal article" date="2011" name="PLoS Biol.">
        <title>Modernizing reference genome assemblies.</title>
        <authorList>
            <person name="Church D.M."/>
            <person name="Schneider V.A."/>
            <person name="Graves T."/>
            <person name="Auger K."/>
            <person name="Cunningham F."/>
            <person name="Bouk N."/>
            <person name="Chen H.C."/>
            <person name="Agarwala R."/>
            <person name="McLaren W.M."/>
            <person name="Ritchie G.R."/>
            <person name="Albracht D."/>
            <person name="Kremitzki M."/>
            <person name="Rock S."/>
            <person name="Kotkiewicz H."/>
            <person name="Kremitzki C."/>
            <person name="Wollam A."/>
            <person name="Trani L."/>
            <person name="Fulton L."/>
            <person name="Fulton R."/>
            <person name="Matthews L."/>
            <person name="Whitehead S."/>
            <person name="Chow W."/>
            <person name="Torrance J."/>
            <person name="Dunn M."/>
            <person name="Harden G."/>
            <person name="Threadgold G."/>
            <person name="Wood J."/>
            <person name="Collins J."/>
            <person name="Heath P."/>
            <person name="Griffiths G."/>
            <person name="Pelan S."/>
            <person name="Grafham D."/>
            <person name="Eichler E.E."/>
            <person name="Weinstock G."/>
            <person name="Mardis E.R."/>
            <person name="Wilson R.K."/>
            <person name="Howe K."/>
            <person name="Flicek P."/>
            <person name="Hubbard T."/>
        </authorList>
    </citation>
    <scope>NUCLEOTIDE SEQUENCE [LARGE SCALE GENOMIC DNA]</scope>
    <source>
        <strain evidence="1">C57BL/6J</strain>
    </source>
</reference>
<evidence type="ECO:0000313" key="3">
    <source>
        <dbReference type="Proteomes" id="UP000000589"/>
    </source>
</evidence>
<dbReference type="Bgee" id="ENSMUSG00000099863">
    <property type="expression patterns" value="Expressed in spermatid and 4 other cell types or tissues"/>
</dbReference>
<dbReference type="Ensembl" id="ENSMUST00000185410.2">
    <property type="protein sequence ID" value="ENSMUSP00000159136.2"/>
    <property type="gene ID" value="ENSMUSG00000099863.2"/>
</dbReference>
<name>A0A5F8MPQ1_MOUSE</name>
<proteinExistence type="predicted"/>
<evidence type="ECO:0000313" key="1">
    <source>
        <dbReference type="Ensembl" id="ENSMUSP00000158901.2"/>
    </source>
</evidence>
<dbReference type="Proteomes" id="UP000000589">
    <property type="component" value="Chromosome 5"/>
</dbReference>
<sequence length="52" mass="5868">MPVTVTLNTERRSPLRAPPVYRSLSISLSIFRIIIQVTIPNFAGYIRSSHTP</sequence>
<organism evidence="1 3">
    <name type="scientific">Mus musculus</name>
    <name type="common">Mouse</name>
    <dbReference type="NCBI Taxonomy" id="10090"/>
    <lineage>
        <taxon>Eukaryota</taxon>
        <taxon>Metazoa</taxon>
        <taxon>Chordata</taxon>
        <taxon>Craniata</taxon>
        <taxon>Vertebrata</taxon>
        <taxon>Euteleostomi</taxon>
        <taxon>Mammalia</taxon>
        <taxon>Eutheria</taxon>
        <taxon>Euarchontoglires</taxon>
        <taxon>Glires</taxon>
        <taxon>Rodentia</taxon>
        <taxon>Myomorpha</taxon>
        <taxon>Muroidea</taxon>
        <taxon>Muridae</taxon>
        <taxon>Murinae</taxon>
        <taxon>Mus</taxon>
        <taxon>Mus</taxon>
    </lineage>
</organism>